<dbReference type="Gene3D" id="3.90.640.20">
    <property type="entry name" value="Heat-shock cognate protein, ATPase"/>
    <property type="match status" value="1"/>
</dbReference>
<dbReference type="InterPro" id="IPR037126">
    <property type="entry name" value="PdaC/RsiV-like_sf"/>
</dbReference>
<organism evidence="2 3">
    <name type="scientific">Candidatus Copromonas faecavium</name>
    <name type="common">nom. illeg.</name>
    <dbReference type="NCBI Taxonomy" id="2840740"/>
    <lineage>
        <taxon>Bacteria</taxon>
        <taxon>Bacillati</taxon>
        <taxon>Bacillota</taxon>
        <taxon>Clostridia</taxon>
        <taxon>Lachnospirales</taxon>
        <taxon>Lachnospiraceae</taxon>
        <taxon>Candidatus Copromonas (nom. illeg.)</taxon>
    </lineage>
</organism>
<accession>A0A9D1A416</accession>
<evidence type="ECO:0000313" key="2">
    <source>
        <dbReference type="EMBL" id="HIR05287.1"/>
    </source>
</evidence>
<dbReference type="EMBL" id="DVGC01000027">
    <property type="protein sequence ID" value="HIR05287.1"/>
    <property type="molecule type" value="Genomic_DNA"/>
</dbReference>
<reference evidence="2" key="2">
    <citation type="journal article" date="2021" name="PeerJ">
        <title>Extensive microbial diversity within the chicken gut microbiome revealed by metagenomics and culture.</title>
        <authorList>
            <person name="Gilroy R."/>
            <person name="Ravi A."/>
            <person name="Getino M."/>
            <person name="Pursley I."/>
            <person name="Horton D.L."/>
            <person name="Alikhan N.F."/>
            <person name="Baker D."/>
            <person name="Gharbi K."/>
            <person name="Hall N."/>
            <person name="Watson M."/>
            <person name="Adriaenssens E.M."/>
            <person name="Foster-Nyarko E."/>
            <person name="Jarju S."/>
            <person name="Secka A."/>
            <person name="Antonio M."/>
            <person name="Oren A."/>
            <person name="Chaudhuri R.R."/>
            <person name="La Ragione R."/>
            <person name="Hildebrand F."/>
            <person name="Pallen M.J."/>
        </authorList>
    </citation>
    <scope>NUCLEOTIDE SEQUENCE</scope>
    <source>
        <strain evidence="2">CHK180-2868</strain>
    </source>
</reference>
<dbReference type="Gene3D" id="3.30.565.40">
    <property type="entry name" value="Fervidobacterium nodosum Rt17-B1 like"/>
    <property type="match status" value="1"/>
</dbReference>
<reference evidence="2" key="1">
    <citation type="submission" date="2020-10" db="EMBL/GenBank/DDBJ databases">
        <authorList>
            <person name="Gilroy R."/>
        </authorList>
    </citation>
    <scope>NUCLEOTIDE SEQUENCE</scope>
    <source>
        <strain evidence="2">CHK180-2868</strain>
    </source>
</reference>
<dbReference type="Proteomes" id="UP000824250">
    <property type="component" value="Unassembled WGS sequence"/>
</dbReference>
<evidence type="ECO:0000259" key="1">
    <source>
        <dbReference type="Pfam" id="PF11738"/>
    </source>
</evidence>
<dbReference type="Pfam" id="PF11738">
    <property type="entry name" value="DUF3298"/>
    <property type="match status" value="1"/>
</dbReference>
<sequence length="286" mass="31795">MEKWHENLRKQYEAVPVPDEAKKRTEAGIRKAKEERMKNNIIHYFKRAGGTAAAAVAAIALLSNTSPTIAQAMEQIPVIGAISQVVTFRTYENQTGHMEARVNVPEIEESGKTIPANEEMDQYAQALIDEYEKTVREQAGEGNYSLDSTYETVFENDKYVCIVVHTTVAQGGAAQFTKAFTIEKKNGESISLLELLENDESRLNAVSDSIKAQMREQMAADENVIYYLDSDMPEQDFKGLTGEESFYFSQNGELVVAFDEYQVAPGYMGAVEFTIPTEVTGNLAGN</sequence>
<comment type="caution">
    <text evidence="2">The sequence shown here is derived from an EMBL/GenBank/DDBJ whole genome shotgun (WGS) entry which is preliminary data.</text>
</comment>
<evidence type="ECO:0000313" key="3">
    <source>
        <dbReference type="Proteomes" id="UP000824250"/>
    </source>
</evidence>
<proteinExistence type="predicted"/>
<dbReference type="AlphaFoldDB" id="A0A9D1A416"/>
<protein>
    <submittedName>
        <fullName evidence="2">DUF3298 domain-containing protein</fullName>
    </submittedName>
</protein>
<dbReference type="InterPro" id="IPR021729">
    <property type="entry name" value="DUF3298"/>
</dbReference>
<feature type="domain" description="DUF3298" evidence="1">
    <location>
        <begin position="195"/>
        <end position="277"/>
    </location>
</feature>
<name>A0A9D1A416_9FIRM</name>
<gene>
    <name evidence="2" type="ORF">IAB28_04900</name>
</gene>